<dbReference type="Pfam" id="PF07859">
    <property type="entry name" value="Abhydrolase_3"/>
    <property type="match status" value="1"/>
</dbReference>
<reference evidence="5 6" key="1">
    <citation type="submission" date="2019-09" db="EMBL/GenBank/DDBJ databases">
        <title>Parvibaculum sedimenti sp. nov., isolated from sediment.</title>
        <authorList>
            <person name="Wang Y."/>
        </authorList>
    </citation>
    <scope>NUCLEOTIDE SEQUENCE [LARGE SCALE GENOMIC DNA]</scope>
    <source>
        <strain evidence="5 6">HXT-9</strain>
    </source>
</reference>
<proteinExistence type="inferred from homology"/>
<evidence type="ECO:0000256" key="3">
    <source>
        <dbReference type="PROSITE-ProRule" id="PRU10038"/>
    </source>
</evidence>
<dbReference type="PANTHER" id="PTHR48081:SF30">
    <property type="entry name" value="ACETYL-HYDROLASE LIPR-RELATED"/>
    <property type="match status" value="1"/>
</dbReference>
<dbReference type="Gene3D" id="3.40.50.1820">
    <property type="entry name" value="alpha/beta hydrolase"/>
    <property type="match status" value="1"/>
</dbReference>
<organism evidence="5 6">
    <name type="scientific">Parvibaculum sedimenti</name>
    <dbReference type="NCBI Taxonomy" id="2608632"/>
    <lineage>
        <taxon>Bacteria</taxon>
        <taxon>Pseudomonadati</taxon>
        <taxon>Pseudomonadota</taxon>
        <taxon>Alphaproteobacteria</taxon>
        <taxon>Hyphomicrobiales</taxon>
        <taxon>Parvibaculaceae</taxon>
        <taxon>Parvibaculum</taxon>
    </lineage>
</organism>
<dbReference type="PROSITE" id="PS01174">
    <property type="entry name" value="LIPASE_GDXG_SER"/>
    <property type="match status" value="1"/>
</dbReference>
<feature type="active site" evidence="3">
    <location>
        <position position="142"/>
    </location>
</feature>
<dbReference type="InterPro" id="IPR033140">
    <property type="entry name" value="Lipase_GDXG_put_SER_AS"/>
</dbReference>
<comment type="caution">
    <text evidence="5">The sequence shown here is derived from an EMBL/GenBank/DDBJ whole genome shotgun (WGS) entry which is preliminary data.</text>
</comment>
<dbReference type="InterPro" id="IPR013094">
    <property type="entry name" value="AB_hydrolase_3"/>
</dbReference>
<dbReference type="RefSeq" id="WP_152217476.1">
    <property type="nucleotide sequence ID" value="NZ_JBAQYD010000380.1"/>
</dbReference>
<dbReference type="InterPro" id="IPR050300">
    <property type="entry name" value="GDXG_lipolytic_enzyme"/>
</dbReference>
<keyword evidence="2 5" id="KW-0378">Hydrolase</keyword>
<gene>
    <name evidence="5" type="ORF">F2P47_16450</name>
</gene>
<keyword evidence="6" id="KW-1185">Reference proteome</keyword>
<name>A0A6N6VED9_9HYPH</name>
<dbReference type="AlphaFoldDB" id="A0A6N6VED9"/>
<evidence type="ECO:0000313" key="6">
    <source>
        <dbReference type="Proteomes" id="UP000468901"/>
    </source>
</evidence>
<dbReference type="InterPro" id="IPR029058">
    <property type="entry name" value="AB_hydrolase_fold"/>
</dbReference>
<dbReference type="EMBL" id="WESC01000019">
    <property type="protein sequence ID" value="KAB7738599.1"/>
    <property type="molecule type" value="Genomic_DNA"/>
</dbReference>
<dbReference type="Proteomes" id="UP000468901">
    <property type="component" value="Unassembled WGS sequence"/>
</dbReference>
<protein>
    <submittedName>
        <fullName evidence="5">Alpha/beta hydrolase fold domain-containing protein</fullName>
    </submittedName>
</protein>
<dbReference type="PANTHER" id="PTHR48081">
    <property type="entry name" value="AB HYDROLASE SUPERFAMILY PROTEIN C4A8.06C"/>
    <property type="match status" value="1"/>
</dbReference>
<evidence type="ECO:0000259" key="4">
    <source>
        <dbReference type="Pfam" id="PF07859"/>
    </source>
</evidence>
<comment type="similarity">
    <text evidence="1">Belongs to the 'GDXG' lipolytic enzyme family.</text>
</comment>
<dbReference type="SUPFAM" id="SSF53474">
    <property type="entry name" value="alpha/beta-Hydrolases"/>
    <property type="match status" value="1"/>
</dbReference>
<evidence type="ECO:0000256" key="2">
    <source>
        <dbReference type="ARBA" id="ARBA00022801"/>
    </source>
</evidence>
<dbReference type="InterPro" id="IPR002168">
    <property type="entry name" value="Lipase_GDXG_HIS_AS"/>
</dbReference>
<evidence type="ECO:0000313" key="5">
    <source>
        <dbReference type="EMBL" id="KAB7738599.1"/>
    </source>
</evidence>
<evidence type="ECO:0000256" key="1">
    <source>
        <dbReference type="ARBA" id="ARBA00010515"/>
    </source>
</evidence>
<accession>A0A6N6VED9</accession>
<dbReference type="PROSITE" id="PS01173">
    <property type="entry name" value="LIPASE_GDXG_HIS"/>
    <property type="match status" value="1"/>
</dbReference>
<dbReference type="GO" id="GO:0004806">
    <property type="term" value="F:triacylglycerol lipase activity"/>
    <property type="evidence" value="ECO:0007669"/>
    <property type="project" value="TreeGrafter"/>
</dbReference>
<sequence length="302" mass="31770">MKNQEIIAIREFLGSMPEPADRAELRQTYDNLGAIFPTAADVALESVSANGVPAEWATTPGAAPDRVVMYVHGGGYVIGSVKSHRHLVTELGRAAGTRTLSVDYRLAPEHPFPAAVDDALAAYRYLLAQGFVPGNIAIAGDSAGGGLTVATLLAIRDAGLEQPACAFCISPWIDLEATGNSITELADIDPMVSREGLAGMAAAYLGAASAKTPLASPLHAEYRDLAPLLIHVGAAETLLDDSIRLAGKAGAADVDVTLKVWPEMIHVWHFFHPMLETGRHAIAQGGEFIGKAMDDATKLKVA</sequence>
<feature type="domain" description="Alpha/beta hydrolase fold-3" evidence="4">
    <location>
        <begin position="68"/>
        <end position="269"/>
    </location>
</feature>